<feature type="domain" description="AB hydrolase-1" evidence="1">
    <location>
        <begin position="58"/>
        <end position="245"/>
    </location>
</feature>
<gene>
    <name evidence="2" type="ORF">GCM10023094_49330</name>
</gene>
<dbReference type="PANTHER" id="PTHR43265:SF1">
    <property type="entry name" value="ESTERASE ESTD"/>
    <property type="match status" value="1"/>
</dbReference>
<evidence type="ECO:0000313" key="3">
    <source>
        <dbReference type="Proteomes" id="UP001501183"/>
    </source>
</evidence>
<dbReference type="InterPro" id="IPR053145">
    <property type="entry name" value="AB_hydrolase_Est10"/>
</dbReference>
<dbReference type="Proteomes" id="UP001501183">
    <property type="component" value="Unassembled WGS sequence"/>
</dbReference>
<organism evidence="2 3">
    <name type="scientific">Rhodococcus olei</name>
    <dbReference type="NCBI Taxonomy" id="2161675"/>
    <lineage>
        <taxon>Bacteria</taxon>
        <taxon>Bacillati</taxon>
        <taxon>Actinomycetota</taxon>
        <taxon>Actinomycetes</taxon>
        <taxon>Mycobacteriales</taxon>
        <taxon>Nocardiaceae</taxon>
        <taxon>Rhodococcus</taxon>
    </lineage>
</organism>
<dbReference type="SUPFAM" id="SSF53474">
    <property type="entry name" value="alpha/beta-Hydrolases"/>
    <property type="match status" value="1"/>
</dbReference>
<dbReference type="Gene3D" id="3.40.50.1820">
    <property type="entry name" value="alpha/beta hydrolase"/>
    <property type="match status" value="1"/>
</dbReference>
<evidence type="ECO:0000259" key="1">
    <source>
        <dbReference type="Pfam" id="PF12697"/>
    </source>
</evidence>
<name>A0ABP8PM54_9NOCA</name>
<dbReference type="Pfam" id="PF12697">
    <property type="entry name" value="Abhydrolase_6"/>
    <property type="match status" value="1"/>
</dbReference>
<dbReference type="InterPro" id="IPR000073">
    <property type="entry name" value="AB_hydrolase_1"/>
</dbReference>
<comment type="caution">
    <text evidence="2">The sequence shown here is derived from an EMBL/GenBank/DDBJ whole genome shotgun (WGS) entry which is preliminary data.</text>
</comment>
<protein>
    <recommendedName>
        <fullName evidence="1">AB hydrolase-1 domain-containing protein</fullName>
    </recommendedName>
</protein>
<dbReference type="PANTHER" id="PTHR43265">
    <property type="entry name" value="ESTERASE ESTD"/>
    <property type="match status" value="1"/>
</dbReference>
<accession>A0ABP8PM54</accession>
<evidence type="ECO:0000313" key="2">
    <source>
        <dbReference type="EMBL" id="GAA4488832.1"/>
    </source>
</evidence>
<keyword evidence="3" id="KW-1185">Reference proteome</keyword>
<reference evidence="3" key="1">
    <citation type="journal article" date="2019" name="Int. J. Syst. Evol. Microbiol.">
        <title>The Global Catalogue of Microorganisms (GCM) 10K type strain sequencing project: providing services to taxonomists for standard genome sequencing and annotation.</title>
        <authorList>
            <consortium name="The Broad Institute Genomics Platform"/>
            <consortium name="The Broad Institute Genome Sequencing Center for Infectious Disease"/>
            <person name="Wu L."/>
            <person name="Ma J."/>
        </authorList>
    </citation>
    <scope>NUCLEOTIDE SEQUENCE [LARGE SCALE GENOMIC DNA]</scope>
    <source>
        <strain evidence="3">JCM 32206</strain>
    </source>
</reference>
<proteinExistence type="predicted"/>
<dbReference type="RefSeq" id="WP_345351846.1">
    <property type="nucleotide sequence ID" value="NZ_BAABFB010000075.1"/>
</dbReference>
<dbReference type="InterPro" id="IPR029058">
    <property type="entry name" value="AB_hydrolase_fold"/>
</dbReference>
<sequence length="323" mass="33374">MADTEITFTSGDVTVHGSLRIPDGVDGPVPAALLLAGSGPTDRNGDSAVMPGPIGTLRFLADLLADAGVASLRYDKLGSGKTGLGPYDVDDVAGLGFSVFVDAAADALRNLAAQPDIDENRLMVIGHSEGALVAMTLAVREGSPRLVGLGLLEPLAVRLLDLLTRQITGQVDAAVAAGQLPLELADELRTGLTGAVESLRTDGTVADDLPEPLRLAGLVSVNAKALAEEDALDPRALAAELPAGLPVLTSCSIRDIQVDCGDVDALDAALAAATVTPVRMTTANHVLKEIGERPSTGADYIEDLPFSTEFRTGFVNWLATLPR</sequence>
<dbReference type="EMBL" id="BAABFB010000075">
    <property type="protein sequence ID" value="GAA4488832.1"/>
    <property type="molecule type" value="Genomic_DNA"/>
</dbReference>